<dbReference type="CDD" id="cd09271">
    <property type="entry name" value="RNase_H2-C"/>
    <property type="match status" value="1"/>
</dbReference>
<dbReference type="eggNOG" id="ENOG502S2XE">
    <property type="taxonomic scope" value="Eukaryota"/>
</dbReference>
<dbReference type="PANTHER" id="PTHR47063">
    <property type="entry name" value="RIBONUCLEASE H2 SUBUNIT C"/>
    <property type="match status" value="1"/>
</dbReference>
<dbReference type="Gene3D" id="2.40.128.680">
    <property type="match status" value="1"/>
</dbReference>
<feature type="compositionally biased region" description="Basic and acidic residues" evidence="1">
    <location>
        <begin position="176"/>
        <end position="189"/>
    </location>
</feature>
<protein>
    <submittedName>
        <fullName evidence="2">Uncharacterized protein</fullName>
    </submittedName>
</protein>
<dbReference type="InterPro" id="IPR052863">
    <property type="entry name" value="RNase_H2_subunit_C"/>
</dbReference>
<reference evidence="2" key="2">
    <citation type="submission" date="2025-08" db="UniProtKB">
        <authorList>
            <consortium name="Ensembl"/>
        </authorList>
    </citation>
    <scope>IDENTIFICATION</scope>
</reference>
<evidence type="ECO:0000313" key="3">
    <source>
        <dbReference type="Proteomes" id="UP000002280"/>
    </source>
</evidence>
<dbReference type="GO" id="GO:0006401">
    <property type="term" value="P:RNA catabolic process"/>
    <property type="evidence" value="ECO:0000318"/>
    <property type="project" value="GO_Central"/>
</dbReference>
<dbReference type="Ensembl" id="ENSMODT00000012154.3">
    <property type="protein sequence ID" value="ENSMODP00000011930.3"/>
    <property type="gene ID" value="ENSMODG00000009547.3"/>
</dbReference>
<feature type="region of interest" description="Disordered" evidence="1">
    <location>
        <begin position="1"/>
        <end position="28"/>
    </location>
</feature>
<dbReference type="HOGENOM" id="CLU_097632_3_0_1"/>
<sequence length="189" mass="19933">HWRGEEAAVEGSPRGLRGGGGRSHAAEPTPLHLLPCKIQHNGPAAISRFFSPTIRPGPSGPVVSFRGRSLHGEEVTVPPGYVGLVLREEDKSEGSEVSGHRAGLARSTDSILDRTVQAMSSFSSFTLWGLEAPPGRDARIHGALTWPSLATASPEDPAGRGTILDVACPPRPPFQCREDGGGGGDYKKE</sequence>
<dbReference type="PANTHER" id="PTHR47063:SF1">
    <property type="entry name" value="RIBONUCLEASE H2 SUBUNIT C"/>
    <property type="match status" value="1"/>
</dbReference>
<evidence type="ECO:0000313" key="2">
    <source>
        <dbReference type="Ensembl" id="ENSMODP00000011930.3"/>
    </source>
</evidence>
<proteinExistence type="predicted"/>
<reference evidence="2 3" key="1">
    <citation type="journal article" date="2007" name="Nature">
        <title>Genome of the marsupial Monodelphis domestica reveals innovation in non-coding sequences.</title>
        <authorList>
            <person name="Mikkelsen T.S."/>
            <person name="Wakefield M.J."/>
            <person name="Aken B."/>
            <person name="Amemiya C.T."/>
            <person name="Chang J.L."/>
            <person name="Duke S."/>
            <person name="Garber M."/>
            <person name="Gentles A.J."/>
            <person name="Goodstadt L."/>
            <person name="Heger A."/>
            <person name="Jurka J."/>
            <person name="Kamal M."/>
            <person name="Mauceli E."/>
            <person name="Searle S.M."/>
            <person name="Sharpe T."/>
            <person name="Baker M.L."/>
            <person name="Batzer M.A."/>
            <person name="Benos P.V."/>
            <person name="Belov K."/>
            <person name="Clamp M."/>
            <person name="Cook A."/>
            <person name="Cuff J."/>
            <person name="Das R."/>
            <person name="Davidow L."/>
            <person name="Deakin J.E."/>
            <person name="Fazzari M.J."/>
            <person name="Glass J.L."/>
            <person name="Grabherr M."/>
            <person name="Greally J.M."/>
            <person name="Gu W."/>
            <person name="Hore T.A."/>
            <person name="Huttley G.A."/>
            <person name="Kleber M."/>
            <person name="Jirtle R.L."/>
            <person name="Koina E."/>
            <person name="Lee J.T."/>
            <person name="Mahony S."/>
            <person name="Marra M.A."/>
            <person name="Miller R.D."/>
            <person name="Nicholls R.D."/>
            <person name="Oda M."/>
            <person name="Papenfuss A.T."/>
            <person name="Parra Z.E."/>
            <person name="Pollock D.D."/>
            <person name="Ray D.A."/>
            <person name="Schein J.E."/>
            <person name="Speed T.P."/>
            <person name="Thompson K."/>
            <person name="VandeBerg J.L."/>
            <person name="Wade C.M."/>
            <person name="Walker J.A."/>
            <person name="Waters P.D."/>
            <person name="Webber C."/>
            <person name="Weidman J.R."/>
            <person name="Xie X."/>
            <person name="Zody M.C."/>
            <person name="Baldwin J."/>
            <person name="Abdouelleil A."/>
            <person name="Abdulkadir J."/>
            <person name="Abebe A."/>
            <person name="Abera B."/>
            <person name="Abreu J."/>
            <person name="Acer S.C."/>
            <person name="Aftuck L."/>
            <person name="Alexander A."/>
            <person name="An P."/>
            <person name="Anderson E."/>
            <person name="Anderson S."/>
            <person name="Arachi H."/>
            <person name="Azer M."/>
            <person name="Bachantsang P."/>
            <person name="Barry A."/>
            <person name="Bayul T."/>
            <person name="Berlin A."/>
            <person name="Bessette D."/>
            <person name="Bloom T."/>
            <person name="Bloom T."/>
            <person name="Boguslavskiy L."/>
            <person name="Bonnet C."/>
            <person name="Boukhgalter B."/>
            <person name="Bourzgui I."/>
            <person name="Brown A."/>
            <person name="Cahill P."/>
            <person name="Channer S."/>
            <person name="Cheshatsang Y."/>
            <person name="Chuda L."/>
            <person name="Citroen M."/>
            <person name="Collymore A."/>
            <person name="Cooke P."/>
            <person name="Costello M."/>
            <person name="D'Aco K."/>
            <person name="Daza R."/>
            <person name="De Haan G."/>
            <person name="DeGray S."/>
            <person name="DeMaso C."/>
            <person name="Dhargay N."/>
            <person name="Dooley K."/>
            <person name="Dooley E."/>
            <person name="Doricent M."/>
            <person name="Dorje P."/>
            <person name="Dorjee K."/>
            <person name="Dupes A."/>
            <person name="Elong R."/>
            <person name="Falk J."/>
            <person name="Farina A."/>
            <person name="Faro S."/>
            <person name="Ferguson D."/>
            <person name="Fisher S."/>
            <person name="Foley C.D."/>
            <person name="Franke A."/>
            <person name="Friedrich D."/>
            <person name="Gadbois L."/>
            <person name="Gearin G."/>
            <person name="Gearin C.R."/>
            <person name="Giannoukos G."/>
            <person name="Goode T."/>
            <person name="Graham J."/>
            <person name="Grandbois E."/>
            <person name="Grewal S."/>
            <person name="Gyaltsen K."/>
            <person name="Hafez N."/>
            <person name="Hagos B."/>
            <person name="Hall J."/>
            <person name="Henson C."/>
            <person name="Hollinger A."/>
            <person name="Honan T."/>
            <person name="Huard M.D."/>
            <person name="Hughes L."/>
            <person name="Hurhula B."/>
            <person name="Husby M.E."/>
            <person name="Kamat A."/>
            <person name="Kanga B."/>
            <person name="Kashin S."/>
            <person name="Khazanovich D."/>
            <person name="Kisner P."/>
            <person name="Lance K."/>
            <person name="Lara M."/>
            <person name="Lee W."/>
            <person name="Lennon N."/>
            <person name="Letendre F."/>
            <person name="LeVine R."/>
            <person name="Lipovsky A."/>
            <person name="Liu X."/>
            <person name="Liu J."/>
            <person name="Liu S."/>
            <person name="Lokyitsang T."/>
            <person name="Lokyitsang Y."/>
            <person name="Lubonja R."/>
            <person name="Lui A."/>
            <person name="MacDonald P."/>
            <person name="Magnisalis V."/>
            <person name="Maru K."/>
            <person name="Matthews C."/>
            <person name="McCusker W."/>
            <person name="McDonough S."/>
            <person name="Mehta T."/>
            <person name="Meldrim J."/>
            <person name="Meneus L."/>
            <person name="Mihai O."/>
            <person name="Mihalev A."/>
            <person name="Mihova T."/>
            <person name="Mittelman R."/>
            <person name="Mlenga V."/>
            <person name="Montmayeur A."/>
            <person name="Mulrain L."/>
            <person name="Navidi A."/>
            <person name="Naylor J."/>
            <person name="Negash T."/>
            <person name="Nguyen T."/>
            <person name="Nguyen N."/>
            <person name="Nicol R."/>
            <person name="Norbu C."/>
            <person name="Norbu N."/>
            <person name="Novod N."/>
            <person name="O'Neill B."/>
            <person name="Osman S."/>
            <person name="Markiewicz E."/>
            <person name="Oyono O.L."/>
            <person name="Patti C."/>
            <person name="Phunkhang P."/>
            <person name="Pierre F."/>
            <person name="Priest M."/>
            <person name="Raghuraman S."/>
            <person name="Rege F."/>
            <person name="Reyes R."/>
            <person name="Rise C."/>
            <person name="Rogov P."/>
            <person name="Ross K."/>
            <person name="Ryan E."/>
            <person name="Settipalli S."/>
            <person name="Shea T."/>
            <person name="Sherpa N."/>
            <person name="Shi L."/>
            <person name="Shih D."/>
            <person name="Sparrow T."/>
            <person name="Spaulding J."/>
            <person name="Stalker J."/>
            <person name="Stange-Thomann N."/>
            <person name="Stavropoulos S."/>
            <person name="Stone C."/>
            <person name="Strader C."/>
            <person name="Tesfaye S."/>
            <person name="Thomson T."/>
            <person name="Thoulutsang Y."/>
            <person name="Thoulutsang D."/>
            <person name="Topham K."/>
            <person name="Topping I."/>
            <person name="Tsamla T."/>
            <person name="Vassiliev H."/>
            <person name="Vo A."/>
            <person name="Wangchuk T."/>
            <person name="Wangdi T."/>
            <person name="Weiand M."/>
            <person name="Wilkinson J."/>
            <person name="Wilson A."/>
            <person name="Yadav S."/>
            <person name="Young G."/>
            <person name="Yu Q."/>
            <person name="Zembek L."/>
            <person name="Zhong D."/>
            <person name="Zimmer A."/>
            <person name="Zwirko Z."/>
            <person name="Jaffe D.B."/>
            <person name="Alvarez P."/>
            <person name="Brockman W."/>
            <person name="Butler J."/>
            <person name="Chin C."/>
            <person name="Gnerre S."/>
            <person name="MacCallum I."/>
            <person name="Graves J.A."/>
            <person name="Ponting C.P."/>
            <person name="Breen M."/>
            <person name="Samollow P.B."/>
            <person name="Lander E.S."/>
            <person name="Lindblad-Toh K."/>
        </authorList>
    </citation>
    <scope>NUCLEOTIDE SEQUENCE [LARGE SCALE GENOMIC DNA]</scope>
</reference>
<dbReference type="GO" id="GO:0032299">
    <property type="term" value="C:ribonuclease H2 complex"/>
    <property type="evidence" value="ECO:0000318"/>
    <property type="project" value="GO_Central"/>
</dbReference>
<dbReference type="FunCoup" id="F7BK18">
    <property type="interactions" value="18"/>
</dbReference>
<dbReference type="InParanoid" id="F7BK18"/>
<accession>F7BK18</accession>
<reference evidence="2" key="3">
    <citation type="submission" date="2025-09" db="UniProtKB">
        <authorList>
            <consortium name="Ensembl"/>
        </authorList>
    </citation>
    <scope>IDENTIFICATION</scope>
</reference>
<dbReference type="GeneTree" id="ENSGT00390000001568"/>
<dbReference type="STRING" id="13616.ENSMODP00000011930"/>
<organism evidence="2 3">
    <name type="scientific">Monodelphis domestica</name>
    <name type="common">Gray short-tailed opossum</name>
    <dbReference type="NCBI Taxonomy" id="13616"/>
    <lineage>
        <taxon>Eukaryota</taxon>
        <taxon>Metazoa</taxon>
        <taxon>Chordata</taxon>
        <taxon>Craniata</taxon>
        <taxon>Vertebrata</taxon>
        <taxon>Euteleostomi</taxon>
        <taxon>Mammalia</taxon>
        <taxon>Metatheria</taxon>
        <taxon>Didelphimorphia</taxon>
        <taxon>Didelphidae</taxon>
        <taxon>Monodelphis</taxon>
    </lineage>
</organism>
<feature type="region of interest" description="Disordered" evidence="1">
    <location>
        <begin position="149"/>
        <end position="189"/>
    </location>
</feature>
<name>F7BK18_MONDO</name>
<keyword evidence="3" id="KW-1185">Reference proteome</keyword>
<dbReference type="Pfam" id="PF08615">
    <property type="entry name" value="RNase_H2_suC"/>
    <property type="match status" value="1"/>
</dbReference>
<evidence type="ECO:0000256" key="1">
    <source>
        <dbReference type="SAM" id="MobiDB-lite"/>
    </source>
</evidence>
<dbReference type="AlphaFoldDB" id="F7BK18"/>
<dbReference type="Proteomes" id="UP000002280">
    <property type="component" value="Chromosome 8"/>
</dbReference>
<dbReference type="InterPro" id="IPR013924">
    <property type="entry name" value="RNase_H2_suC"/>
</dbReference>
<dbReference type="OMA" id="FDQFIGA"/>
<dbReference type="Bgee" id="ENSMODG00000009547">
    <property type="expression patterns" value="Expressed in skeleton of lower jaw and 19 other cell types or tissues"/>
</dbReference>